<accession>A0A7S3K242</accession>
<reference evidence="3" key="1">
    <citation type="submission" date="2021-01" db="EMBL/GenBank/DDBJ databases">
        <authorList>
            <person name="Corre E."/>
            <person name="Pelletier E."/>
            <person name="Niang G."/>
            <person name="Scheremetjew M."/>
            <person name="Finn R."/>
            <person name="Kale V."/>
            <person name="Holt S."/>
            <person name="Cochrane G."/>
            <person name="Meng A."/>
            <person name="Brown T."/>
            <person name="Cohen L."/>
        </authorList>
    </citation>
    <scope>NUCLEOTIDE SEQUENCE</scope>
    <source>
        <strain evidence="3">CCMP1510</strain>
    </source>
</reference>
<dbReference type="EMBL" id="HBIJ01020376">
    <property type="protein sequence ID" value="CAE0372553.1"/>
    <property type="molecule type" value="Transcribed_RNA"/>
</dbReference>
<dbReference type="GO" id="GO:0016810">
    <property type="term" value="F:hydrolase activity, acting on carbon-nitrogen (but not peptide) bonds"/>
    <property type="evidence" value="ECO:0007669"/>
    <property type="project" value="InterPro"/>
</dbReference>
<dbReference type="InterPro" id="IPR050287">
    <property type="entry name" value="MTA/SAH_deaminase"/>
</dbReference>
<proteinExistence type="predicted"/>
<gene>
    <name evidence="3" type="ORF">ALAG00032_LOCUS13337</name>
</gene>
<dbReference type="Pfam" id="PF01979">
    <property type="entry name" value="Amidohydro_1"/>
    <property type="match status" value="1"/>
</dbReference>
<dbReference type="Gene3D" id="3.20.20.140">
    <property type="entry name" value="Metal-dependent hydrolases"/>
    <property type="match status" value="1"/>
</dbReference>
<sequence>MSKKTIFKNALIANEEGGYSRVDVVVCDEKIVSVNPTKSIIQEEGRIKDCTNLMLLPGWVNSHTHSSEHGHRGLIRPLPLEMWAVQLFQSDPRDRIKKAIELAALQCGIESMLSGCTAILDHLYVRTVDEVGIAVESYKKLGIRAYIAPMLGDDPDGTNYIPLSSKKCNCGGLGPQGKFRERTSSPDPQLTQKVLSLWRQAIELYHDPLHGIEIVLGPVTAYSASAHLLKGAAALRKEFNLCGHCHLLETRGQALMAFKMFNNNNKDPARGAVTHLKDNGFLDCCSRPTSLAHCVWVSDKEMQLLAETNTVVVHNPLSNLRLGSGIAPISKMLQFGLPVALGCDGSCSSDGQDMLEVLKLATFLPTLHSPDYRDWPSPRQIALQLAARNGYKALGINAGAILPGMEADFALWDLTSLALLPHTDPLSLLIQGSRCISGTPLDSLYVRGIQVVDKGQPLGFTLAELRSSLLHAYASEQYRDSLRVTDPSNTGPFAAACENEYRAAMNLDKEEDYEEETKVIFYPPSGRVLYDAKITL</sequence>
<organism evidence="3">
    <name type="scientific">Aureoumbra lagunensis</name>
    <dbReference type="NCBI Taxonomy" id="44058"/>
    <lineage>
        <taxon>Eukaryota</taxon>
        <taxon>Sar</taxon>
        <taxon>Stramenopiles</taxon>
        <taxon>Ochrophyta</taxon>
        <taxon>Pelagophyceae</taxon>
        <taxon>Pelagomonadales</taxon>
        <taxon>Aureoumbra</taxon>
    </lineage>
</organism>
<evidence type="ECO:0000259" key="2">
    <source>
        <dbReference type="Pfam" id="PF01979"/>
    </source>
</evidence>
<dbReference type="InterPro" id="IPR032466">
    <property type="entry name" value="Metal_Hydrolase"/>
</dbReference>
<dbReference type="SUPFAM" id="SSF51338">
    <property type="entry name" value="Composite domain of metallo-dependent hydrolases"/>
    <property type="match status" value="2"/>
</dbReference>
<name>A0A7S3K242_9STRA</name>
<keyword evidence="1" id="KW-0378">Hydrolase</keyword>
<dbReference type="Gene3D" id="2.30.40.10">
    <property type="entry name" value="Urease, subunit C, domain 1"/>
    <property type="match status" value="1"/>
</dbReference>
<feature type="domain" description="Amidohydrolase-related" evidence="2">
    <location>
        <begin position="54"/>
        <end position="418"/>
    </location>
</feature>
<dbReference type="SUPFAM" id="SSF51556">
    <property type="entry name" value="Metallo-dependent hydrolases"/>
    <property type="match status" value="1"/>
</dbReference>
<protein>
    <recommendedName>
        <fullName evidence="2">Amidohydrolase-related domain-containing protein</fullName>
    </recommendedName>
</protein>
<dbReference type="PANTHER" id="PTHR43794">
    <property type="entry name" value="AMINOHYDROLASE SSNA-RELATED"/>
    <property type="match status" value="1"/>
</dbReference>
<dbReference type="AlphaFoldDB" id="A0A7S3K242"/>
<dbReference type="InterPro" id="IPR011059">
    <property type="entry name" value="Metal-dep_hydrolase_composite"/>
</dbReference>
<evidence type="ECO:0000313" key="3">
    <source>
        <dbReference type="EMBL" id="CAE0372553.1"/>
    </source>
</evidence>
<dbReference type="PANTHER" id="PTHR43794:SF11">
    <property type="entry name" value="AMIDOHYDROLASE-RELATED DOMAIN-CONTAINING PROTEIN"/>
    <property type="match status" value="1"/>
</dbReference>
<dbReference type="InterPro" id="IPR006680">
    <property type="entry name" value="Amidohydro-rel"/>
</dbReference>
<evidence type="ECO:0000256" key="1">
    <source>
        <dbReference type="ARBA" id="ARBA00022801"/>
    </source>
</evidence>